<keyword evidence="1" id="KW-1185">Reference proteome</keyword>
<sequence length="188" mass="21166">MLEMSIKVFIPPSCVSSSFTELSKYDVLLSQVINETIPQPSNNNEQLLTNSIKSVIKRSYLLGNGNYSIDIGNVPSSIDSYMDSTPNSIFEFEDDDNDKLNFCSDDINILPCDIDEYSEKKKKKQKTIKGSLIPTTAKVKTNKKVSISKEIKLFMIKSNLSPYNYKKSDNKQIEDESLKKTGIIVTTV</sequence>
<accession>A0A0K0FQE2</accession>
<dbReference type="Proteomes" id="UP000035680">
    <property type="component" value="Unassembled WGS sequence"/>
</dbReference>
<protein>
    <submittedName>
        <fullName evidence="2">Uncharacterized protein</fullName>
    </submittedName>
</protein>
<name>A0A0K0FQE2_STRVS</name>
<dbReference type="STRING" id="75913.A0A0K0FQE2"/>
<organism evidence="1 2">
    <name type="scientific">Strongyloides venezuelensis</name>
    <name type="common">Threadworm</name>
    <dbReference type="NCBI Taxonomy" id="75913"/>
    <lineage>
        <taxon>Eukaryota</taxon>
        <taxon>Metazoa</taxon>
        <taxon>Ecdysozoa</taxon>
        <taxon>Nematoda</taxon>
        <taxon>Chromadorea</taxon>
        <taxon>Rhabditida</taxon>
        <taxon>Tylenchina</taxon>
        <taxon>Panagrolaimomorpha</taxon>
        <taxon>Strongyloidoidea</taxon>
        <taxon>Strongyloididae</taxon>
        <taxon>Strongyloides</taxon>
    </lineage>
</organism>
<dbReference type="WBParaSite" id="SVE_1163100.1">
    <property type="protein sequence ID" value="SVE_1163100.1"/>
    <property type="gene ID" value="SVE_1163100"/>
</dbReference>
<evidence type="ECO:0000313" key="1">
    <source>
        <dbReference type="Proteomes" id="UP000035680"/>
    </source>
</evidence>
<proteinExistence type="predicted"/>
<reference evidence="2" key="2">
    <citation type="submission" date="2015-08" db="UniProtKB">
        <authorList>
            <consortium name="WormBaseParasite"/>
        </authorList>
    </citation>
    <scope>IDENTIFICATION</scope>
</reference>
<dbReference type="AlphaFoldDB" id="A0A0K0FQE2"/>
<evidence type="ECO:0000313" key="2">
    <source>
        <dbReference type="WBParaSite" id="SVE_1163100.1"/>
    </source>
</evidence>
<reference evidence="1" key="1">
    <citation type="submission" date="2014-07" db="EMBL/GenBank/DDBJ databases">
        <authorList>
            <person name="Martin A.A"/>
            <person name="De Silva N."/>
        </authorList>
    </citation>
    <scope>NUCLEOTIDE SEQUENCE</scope>
</reference>